<name>A0ABT7PNX8_9BACT</name>
<evidence type="ECO:0000256" key="2">
    <source>
        <dbReference type="SAM" id="Phobius"/>
    </source>
</evidence>
<dbReference type="Gene3D" id="1.10.780.10">
    <property type="entry name" value="Hydroxylamine Oxidoreductase, Chain A, domain 1"/>
    <property type="match status" value="1"/>
</dbReference>
<comment type="caution">
    <text evidence="3">The sequence shown here is derived from an EMBL/GenBank/DDBJ whole genome shotgun (WGS) entry which is preliminary data.</text>
</comment>
<feature type="region of interest" description="Disordered" evidence="1">
    <location>
        <begin position="1"/>
        <end position="21"/>
    </location>
</feature>
<dbReference type="Proteomes" id="UP001239462">
    <property type="component" value="Unassembled WGS sequence"/>
</dbReference>
<reference evidence="3 4" key="1">
    <citation type="submission" date="2023-06" db="EMBL/GenBank/DDBJ databases">
        <title>Roseiconus lacunae JC819 isolated from Gulf of Mannar region, Tamil Nadu.</title>
        <authorList>
            <person name="Pk S."/>
            <person name="Ch S."/>
            <person name="Ch V.R."/>
        </authorList>
    </citation>
    <scope>NUCLEOTIDE SEQUENCE [LARGE SCALE GENOMIC DNA]</scope>
    <source>
        <strain evidence="3 4">JC819</strain>
    </source>
</reference>
<dbReference type="EMBL" id="JASZZN010000018">
    <property type="protein sequence ID" value="MDM4017996.1"/>
    <property type="molecule type" value="Genomic_DNA"/>
</dbReference>
<accession>A0ABT7PNX8</accession>
<dbReference type="RefSeq" id="WP_289165613.1">
    <property type="nucleotide sequence ID" value="NZ_JASZZN010000018.1"/>
</dbReference>
<keyword evidence="2" id="KW-0812">Transmembrane</keyword>
<evidence type="ECO:0000313" key="4">
    <source>
        <dbReference type="Proteomes" id="UP001239462"/>
    </source>
</evidence>
<keyword evidence="4" id="KW-1185">Reference proteome</keyword>
<evidence type="ECO:0000313" key="3">
    <source>
        <dbReference type="EMBL" id="MDM4017996.1"/>
    </source>
</evidence>
<evidence type="ECO:0008006" key="5">
    <source>
        <dbReference type="Google" id="ProtNLM"/>
    </source>
</evidence>
<sequence>MRENELPVTPPPTDDRPNDRWLVDDGGSQSLTWFGQRRRWYWGGSIGAIALCLSAFFFVPPATLIKPGKLSGPHAQILSGSVGNERCAACHDRASLDFSSWFGRDVPGHQGVQQSDRCLTCHHRTIDANLARSAHNLPRSVRTELSEIVRTAMGDHSGTTPRTQIDQEDLECSVCHQEHHGLEGDLLAVSDQQCQACHTIQFGQFADSHPDWSQWPYGRGGSISFNHATHQGKHFPGWQGGAVAFDCNRCHPDQEAVAGLRANRHGELLRTVSFESGCATCHEQSMKAASADGIELLAVPSVSKETAVAIGDWPQSATGFIDGRISPMMELLLRGDPKVADALRQIPGGDLARLDPMSLQSESLSRIIAEATARLINDISKLGHRTLRKRLSVSGITTSAPMDALLRTLPAQFVQAAQERWFDTKQELGVQAIESPQASIVFRRKRIRLVAADGDDLLGTSPIIGDPLSDDSLLGDSLLDHSLSGSDDDPLGASAFDRASISDMNESNYSNDLSADGGWYRDDLTLSIRYRPTMHADLVLKELVELFSGLSDSDPVKTRMLSLPAVEACVRCHPGATHLPASWEATPTVGGKRDFTKFSHRPHLNVSALGQCTHCHQVATLPTEPSVTASGGGLATFPDFAPLGQQACAACHRKNAASDRCTTCHHYHIEH</sequence>
<dbReference type="Gene3D" id="3.90.10.10">
    <property type="entry name" value="Cytochrome C3"/>
    <property type="match status" value="1"/>
</dbReference>
<feature type="transmembrane region" description="Helical" evidence="2">
    <location>
        <begin position="40"/>
        <end position="59"/>
    </location>
</feature>
<organism evidence="3 4">
    <name type="scientific">Roseiconus lacunae</name>
    <dbReference type="NCBI Taxonomy" id="2605694"/>
    <lineage>
        <taxon>Bacteria</taxon>
        <taxon>Pseudomonadati</taxon>
        <taxon>Planctomycetota</taxon>
        <taxon>Planctomycetia</taxon>
        <taxon>Pirellulales</taxon>
        <taxon>Pirellulaceae</taxon>
        <taxon>Roseiconus</taxon>
    </lineage>
</organism>
<dbReference type="SUPFAM" id="SSF48695">
    <property type="entry name" value="Multiheme cytochromes"/>
    <property type="match status" value="2"/>
</dbReference>
<keyword evidence="2" id="KW-0472">Membrane</keyword>
<proteinExistence type="predicted"/>
<protein>
    <recommendedName>
        <fullName evidence="5">Doubled CXXCH motif (Paired_CXXCH_1)</fullName>
    </recommendedName>
</protein>
<gene>
    <name evidence="3" type="ORF">QTN89_21290</name>
</gene>
<dbReference type="InterPro" id="IPR036280">
    <property type="entry name" value="Multihaem_cyt_sf"/>
</dbReference>
<keyword evidence="2" id="KW-1133">Transmembrane helix</keyword>
<evidence type="ECO:0000256" key="1">
    <source>
        <dbReference type="SAM" id="MobiDB-lite"/>
    </source>
</evidence>